<gene>
    <name evidence="2" type="ORF">ADUPG1_001003</name>
</gene>
<feature type="compositionally biased region" description="Low complexity" evidence="1">
    <location>
        <begin position="36"/>
        <end position="70"/>
    </location>
</feature>
<sequence>MARTKQTGKKTSQQTADKTVAAATGTKKRQIAVKVSRTSSTGAGSSSSRSSSSSSRSSSSSSRSSSSSSRGGKGTGKRRVATAPLAISASNAATAAVAALHRRPRDIPTFWRNLGVVADAHAEDYELPSVDLLIALAGEMIEISADLSPSLYSRAHTLAALLVVITAVPSEDEVIIKLALL</sequence>
<comment type="caution">
    <text evidence="2">The sequence shown here is derived from an EMBL/GenBank/DDBJ whole genome shotgun (WGS) entry which is preliminary data.</text>
</comment>
<organism evidence="2 3">
    <name type="scientific">Aduncisulcus paluster</name>
    <dbReference type="NCBI Taxonomy" id="2918883"/>
    <lineage>
        <taxon>Eukaryota</taxon>
        <taxon>Metamonada</taxon>
        <taxon>Carpediemonas-like organisms</taxon>
        <taxon>Aduncisulcus</taxon>
    </lineage>
</organism>
<evidence type="ECO:0000313" key="3">
    <source>
        <dbReference type="Proteomes" id="UP001057375"/>
    </source>
</evidence>
<reference evidence="2" key="1">
    <citation type="submission" date="2022-03" db="EMBL/GenBank/DDBJ databases">
        <title>Draft genome sequence of Aduncisulcus paluster, a free-living microaerophilic Fornicata.</title>
        <authorList>
            <person name="Yuyama I."/>
            <person name="Kume K."/>
            <person name="Tamura T."/>
            <person name="Inagaki Y."/>
            <person name="Hashimoto T."/>
        </authorList>
    </citation>
    <scope>NUCLEOTIDE SEQUENCE</scope>
    <source>
        <strain evidence="2">NY0171</strain>
    </source>
</reference>
<name>A0ABQ5KDV0_9EUKA</name>
<accession>A0ABQ5KDV0</accession>
<feature type="non-terminal residue" evidence="2">
    <location>
        <position position="181"/>
    </location>
</feature>
<protein>
    <submittedName>
        <fullName evidence="2">Uncharacterized protein</fullName>
    </submittedName>
</protein>
<evidence type="ECO:0000256" key="1">
    <source>
        <dbReference type="SAM" id="MobiDB-lite"/>
    </source>
</evidence>
<evidence type="ECO:0000313" key="2">
    <source>
        <dbReference type="EMBL" id="GKT29026.1"/>
    </source>
</evidence>
<dbReference type="Proteomes" id="UP001057375">
    <property type="component" value="Unassembled WGS sequence"/>
</dbReference>
<proteinExistence type="predicted"/>
<feature type="region of interest" description="Disordered" evidence="1">
    <location>
        <begin position="1"/>
        <end position="79"/>
    </location>
</feature>
<keyword evidence="3" id="KW-1185">Reference proteome</keyword>
<dbReference type="EMBL" id="BQXS01000611">
    <property type="protein sequence ID" value="GKT29026.1"/>
    <property type="molecule type" value="Genomic_DNA"/>
</dbReference>